<dbReference type="GO" id="GO:0009061">
    <property type="term" value="P:anaerobic respiration"/>
    <property type="evidence" value="ECO:0007669"/>
    <property type="project" value="TreeGrafter"/>
</dbReference>
<evidence type="ECO:0000313" key="7">
    <source>
        <dbReference type="Proteomes" id="UP000029738"/>
    </source>
</evidence>
<dbReference type="AlphaFoldDB" id="A0A8S9SZ93"/>
<dbReference type="PRINTS" id="PR00411">
    <property type="entry name" value="PNDRDTASEI"/>
</dbReference>
<reference evidence="6" key="2">
    <citation type="submission" date="2019-11" db="EMBL/GenBank/DDBJ databases">
        <title>Improved Assembly of Tolypothrix boutellei genome.</title>
        <authorList>
            <person name="Sarangi A.N."/>
            <person name="Mukherjee M."/>
            <person name="Ghosh S."/>
            <person name="Singh D."/>
            <person name="Das A."/>
            <person name="Kant S."/>
            <person name="Prusty A."/>
            <person name="Tripathy S."/>
        </authorList>
    </citation>
    <scope>NUCLEOTIDE SEQUENCE</scope>
    <source>
        <strain evidence="6">VB521301</strain>
    </source>
</reference>
<dbReference type="Gene3D" id="1.20.58.100">
    <property type="entry name" value="Fumarate reductase/succinate dehydrogenase flavoprotein-like, C-terminal domain"/>
    <property type="match status" value="1"/>
</dbReference>
<name>A0A8S9SZ93_9CYAN</name>
<evidence type="ECO:0000313" key="6">
    <source>
        <dbReference type="EMBL" id="KAF3885166.1"/>
    </source>
</evidence>
<dbReference type="GO" id="GO:0005886">
    <property type="term" value="C:plasma membrane"/>
    <property type="evidence" value="ECO:0007669"/>
    <property type="project" value="TreeGrafter"/>
</dbReference>
<dbReference type="Pfam" id="PF00890">
    <property type="entry name" value="FAD_binding_2"/>
    <property type="match status" value="1"/>
</dbReference>
<dbReference type="SUPFAM" id="SSF51905">
    <property type="entry name" value="FAD/NAD(P)-binding domain"/>
    <property type="match status" value="1"/>
</dbReference>
<dbReference type="GO" id="GO:0009055">
    <property type="term" value="F:electron transfer activity"/>
    <property type="evidence" value="ECO:0007669"/>
    <property type="project" value="TreeGrafter"/>
</dbReference>
<protein>
    <submittedName>
        <fullName evidence="6">FAD-binding protein</fullName>
    </submittedName>
</protein>
<gene>
    <name evidence="6" type="ORF">DA73_0400006590</name>
</gene>
<keyword evidence="1" id="KW-0285">Flavoprotein</keyword>
<dbReference type="PANTHER" id="PTHR11632">
    <property type="entry name" value="SUCCINATE DEHYDROGENASE 2 FLAVOPROTEIN SUBUNIT"/>
    <property type="match status" value="1"/>
</dbReference>
<proteinExistence type="predicted"/>
<dbReference type="InterPro" id="IPR036188">
    <property type="entry name" value="FAD/NAD-bd_sf"/>
</dbReference>
<dbReference type="EMBL" id="JHEG04000001">
    <property type="protein sequence ID" value="KAF3885166.1"/>
    <property type="molecule type" value="Genomic_DNA"/>
</dbReference>
<evidence type="ECO:0000256" key="3">
    <source>
        <dbReference type="PIRSR" id="PIRSR000171-1"/>
    </source>
</evidence>
<feature type="domain" description="Fumarate reductase/succinate dehydrogenase flavoprotein-like C-terminal" evidence="5">
    <location>
        <begin position="425"/>
        <end position="506"/>
    </location>
</feature>
<sequence length="540" mass="59127">MSARDSELASTLGLHLDLEADVLVIGGGPAGTWAAWSAATQGAKVILADKGYCGTSGATAAAGTTVWYVSNPANREAELSKRETLGGFLSDRDWMNRVLDRARINLNRLVEWGYPFSRDDSGHPYLPSLHQGVEYMRLMRKQVKKAGVKILDHSPALELLVDADGAVAGAKGMNRQTGEHWTIRAAAVILATGGCAFLSKTLGCNVLTGDGYLMAAEVGAQLSGMEFSNAYALTPAFASVTKGAYYRYATFTYEDGTAIEGKDRRDIARILLTQPVYACIDKASEEEKSWMRTIQHNFFLPFERVGIDPFTQRFPVTLRLEGTVRGTGGLRIVDETCATSVPGLYAVGDAATRELICGGASGGGSPNAAWATASGDWAGEAAALYARQLGSQVNRRSLHRIDGATLRPSSRTFEPTDIIRAVQAEVMPYDRNLFRTEHGLSESLQRLDELWSEIRNASVQSEQQTIQAREAAAMVATARWMYATALERRESRGMHKHEDYFHTDAKQQHRLLSGGLDRVWVKPEQDIAYQMWQESIVCQS</sequence>
<comment type="caution">
    <text evidence="6">The sequence shown here is derived from an EMBL/GenBank/DDBJ whole genome shotgun (WGS) entry which is preliminary data.</text>
</comment>
<keyword evidence="7" id="KW-1185">Reference proteome</keyword>
<evidence type="ECO:0000256" key="2">
    <source>
        <dbReference type="ARBA" id="ARBA00023002"/>
    </source>
</evidence>
<dbReference type="GO" id="GO:0000104">
    <property type="term" value="F:succinate dehydrogenase activity"/>
    <property type="evidence" value="ECO:0007669"/>
    <property type="project" value="TreeGrafter"/>
</dbReference>
<dbReference type="PRINTS" id="PR00368">
    <property type="entry name" value="FADPNR"/>
</dbReference>
<dbReference type="InterPro" id="IPR030664">
    <property type="entry name" value="SdhA/FrdA/AprA"/>
</dbReference>
<accession>A0A8S9SZ93</accession>
<dbReference type="PIRSF" id="PIRSF000171">
    <property type="entry name" value="SDHA_APRA_LASPO"/>
    <property type="match status" value="1"/>
</dbReference>
<evidence type="ECO:0000259" key="4">
    <source>
        <dbReference type="Pfam" id="PF00890"/>
    </source>
</evidence>
<dbReference type="PANTHER" id="PTHR11632:SF73">
    <property type="entry name" value="BLR3196 PROTEIN"/>
    <property type="match status" value="1"/>
</dbReference>
<evidence type="ECO:0000256" key="1">
    <source>
        <dbReference type="ARBA" id="ARBA00022630"/>
    </source>
</evidence>
<dbReference type="RefSeq" id="WP_050046352.1">
    <property type="nucleotide sequence ID" value="NZ_JHEG04000001.1"/>
</dbReference>
<feature type="domain" description="FAD-dependent oxidoreductase 2 FAD-binding" evidence="4">
    <location>
        <begin position="21"/>
        <end position="227"/>
    </location>
</feature>
<dbReference type="InterPro" id="IPR037099">
    <property type="entry name" value="Fum_R/Succ_DH_flav-like_C_sf"/>
</dbReference>
<dbReference type="Pfam" id="PF02910">
    <property type="entry name" value="Succ_DH_flav_C"/>
    <property type="match status" value="1"/>
</dbReference>
<feature type="active site" description="Proton acceptor" evidence="3">
    <location>
        <position position="269"/>
    </location>
</feature>
<dbReference type="InterPro" id="IPR003953">
    <property type="entry name" value="FAD-dep_OxRdtase_2_FAD-bd"/>
</dbReference>
<dbReference type="OrthoDB" id="501529at2"/>
<dbReference type="Proteomes" id="UP000029738">
    <property type="component" value="Unassembled WGS sequence"/>
</dbReference>
<reference evidence="6" key="1">
    <citation type="journal article" date="2015" name="Genome Announc.">
        <title>Draft Genome Sequence of Tolypothrix boutellei Strain VB521301.</title>
        <authorList>
            <person name="Chandrababunaidu M.M."/>
            <person name="Singh D."/>
            <person name="Sen D."/>
            <person name="Bhan S."/>
            <person name="Das S."/>
            <person name="Gupta A."/>
            <person name="Adhikary S.P."/>
            <person name="Tripathy S."/>
        </authorList>
    </citation>
    <scope>NUCLEOTIDE SEQUENCE</scope>
    <source>
        <strain evidence="6">VB521301</strain>
    </source>
</reference>
<dbReference type="Gene3D" id="3.50.50.60">
    <property type="entry name" value="FAD/NAD(P)-binding domain"/>
    <property type="match status" value="2"/>
</dbReference>
<keyword evidence="2" id="KW-0560">Oxidoreductase</keyword>
<dbReference type="SUPFAM" id="SSF46977">
    <property type="entry name" value="Succinate dehydrogenase/fumarate reductase flavoprotein C-terminal domain"/>
    <property type="match status" value="1"/>
</dbReference>
<dbReference type="InterPro" id="IPR015939">
    <property type="entry name" value="Fum_Rdtase/Succ_DH_flav-like_C"/>
</dbReference>
<evidence type="ECO:0000259" key="5">
    <source>
        <dbReference type="Pfam" id="PF02910"/>
    </source>
</evidence>
<organism evidence="6 7">
    <name type="scientific">Tolypothrix bouteillei VB521301</name>
    <dbReference type="NCBI Taxonomy" id="1479485"/>
    <lineage>
        <taxon>Bacteria</taxon>
        <taxon>Bacillati</taxon>
        <taxon>Cyanobacteriota</taxon>
        <taxon>Cyanophyceae</taxon>
        <taxon>Nostocales</taxon>
        <taxon>Tolypothrichaceae</taxon>
        <taxon>Tolypothrix</taxon>
    </lineage>
</organism>
<dbReference type="GO" id="GO:0050660">
    <property type="term" value="F:flavin adenine dinucleotide binding"/>
    <property type="evidence" value="ECO:0007669"/>
    <property type="project" value="TreeGrafter"/>
</dbReference>